<dbReference type="SUPFAM" id="SSF53335">
    <property type="entry name" value="S-adenosyl-L-methionine-dependent methyltransferases"/>
    <property type="match status" value="1"/>
</dbReference>
<dbReference type="PROSITE" id="PS51686">
    <property type="entry name" value="SAM_MT_RSMB_NOP"/>
    <property type="match status" value="1"/>
</dbReference>
<keyword evidence="5" id="KW-0698">rRNA processing</keyword>
<dbReference type="PANTHER" id="PTHR22807">
    <property type="entry name" value="NOP2 YEAST -RELATED NOL1/NOP2/FMU SUN DOMAIN-CONTAINING"/>
    <property type="match status" value="1"/>
</dbReference>
<feature type="domain" description="SAM-dependent MTase RsmB/NOP-type" evidence="14">
    <location>
        <begin position="161"/>
        <end position="419"/>
    </location>
</feature>
<dbReference type="InterPro" id="IPR006027">
    <property type="entry name" value="NusB_RsmB_TIM44"/>
</dbReference>
<evidence type="ECO:0000256" key="3">
    <source>
        <dbReference type="ARBA" id="ARBA00012140"/>
    </source>
</evidence>
<evidence type="ECO:0000256" key="13">
    <source>
        <dbReference type="PROSITE-ProRule" id="PRU01023"/>
    </source>
</evidence>
<accession>A0A9D1MT24</accession>
<dbReference type="AlphaFoldDB" id="A0A9D1MT24"/>
<dbReference type="InterPro" id="IPR049560">
    <property type="entry name" value="MeTrfase_RsmB-F_NOP2_cat"/>
</dbReference>
<dbReference type="InterPro" id="IPR023267">
    <property type="entry name" value="RCMT"/>
</dbReference>
<dbReference type="PANTHER" id="PTHR22807:SF53">
    <property type="entry name" value="RIBOSOMAL RNA SMALL SUBUNIT METHYLTRANSFERASE B-RELATED"/>
    <property type="match status" value="1"/>
</dbReference>
<keyword evidence="7 13" id="KW-0808">Transferase</keyword>
<evidence type="ECO:0000259" key="14">
    <source>
        <dbReference type="PROSITE" id="PS51686"/>
    </source>
</evidence>
<evidence type="ECO:0000256" key="4">
    <source>
        <dbReference type="ARBA" id="ARBA00022490"/>
    </source>
</evidence>
<dbReference type="PRINTS" id="PR02008">
    <property type="entry name" value="RCMTFAMILY"/>
</dbReference>
<comment type="function">
    <text evidence="1">Specifically methylates the cytosine at position 967 (m5C967) of 16S rRNA.</text>
</comment>
<keyword evidence="9 13" id="KW-0694">RNA-binding</keyword>
<keyword evidence="8 13" id="KW-0949">S-adenosyl-L-methionine</keyword>
<evidence type="ECO:0000313" key="16">
    <source>
        <dbReference type="Proteomes" id="UP000824125"/>
    </source>
</evidence>
<feature type="active site" description="Nucleophile" evidence="13">
    <location>
        <position position="368"/>
    </location>
</feature>
<evidence type="ECO:0000313" key="15">
    <source>
        <dbReference type="EMBL" id="HIU68415.1"/>
    </source>
</evidence>
<dbReference type="Pfam" id="PF01189">
    <property type="entry name" value="Methyltr_RsmB-F"/>
    <property type="match status" value="1"/>
</dbReference>
<dbReference type="NCBIfam" id="NF011494">
    <property type="entry name" value="PRK14902.1"/>
    <property type="match status" value="1"/>
</dbReference>
<reference evidence="15" key="2">
    <citation type="journal article" date="2021" name="PeerJ">
        <title>Extensive microbial diversity within the chicken gut microbiome revealed by metagenomics and culture.</title>
        <authorList>
            <person name="Gilroy R."/>
            <person name="Ravi A."/>
            <person name="Getino M."/>
            <person name="Pursley I."/>
            <person name="Horton D.L."/>
            <person name="Alikhan N.F."/>
            <person name="Baker D."/>
            <person name="Gharbi K."/>
            <person name="Hall N."/>
            <person name="Watson M."/>
            <person name="Adriaenssens E.M."/>
            <person name="Foster-Nyarko E."/>
            <person name="Jarju S."/>
            <person name="Secka A."/>
            <person name="Antonio M."/>
            <person name="Oren A."/>
            <person name="Chaudhuri R.R."/>
            <person name="La Ragione R."/>
            <person name="Hildebrand F."/>
            <person name="Pallen M.J."/>
        </authorList>
    </citation>
    <scope>NUCLEOTIDE SEQUENCE</scope>
    <source>
        <strain evidence="15">CHK176-6737</strain>
    </source>
</reference>
<name>A0A9D1MT24_9FIRM</name>
<keyword evidence="6 13" id="KW-0489">Methyltransferase</keyword>
<protein>
    <recommendedName>
        <fullName evidence="3">16S rRNA (cytosine(967)-C(5))-methyltransferase</fullName>
        <ecNumber evidence="3">2.1.1.176</ecNumber>
    </recommendedName>
    <alternativeName>
        <fullName evidence="10">16S rRNA m5C967 methyltransferase</fullName>
    </alternativeName>
    <alternativeName>
        <fullName evidence="11">rRNA (cytosine-C(5)-)-methyltransferase RsmB</fullName>
    </alternativeName>
</protein>
<feature type="binding site" evidence="13">
    <location>
        <position position="316"/>
    </location>
    <ligand>
        <name>S-adenosyl-L-methionine</name>
        <dbReference type="ChEBI" id="CHEBI:59789"/>
    </ligand>
</feature>
<dbReference type="GO" id="GO:0008649">
    <property type="term" value="F:rRNA methyltransferase activity"/>
    <property type="evidence" value="ECO:0007669"/>
    <property type="project" value="InterPro"/>
</dbReference>
<dbReference type="Gene3D" id="3.30.70.1170">
    <property type="entry name" value="Sun protein, domain 3"/>
    <property type="match status" value="1"/>
</dbReference>
<comment type="subcellular location">
    <subcellularLocation>
        <location evidence="2">Cytoplasm</location>
    </subcellularLocation>
</comment>
<dbReference type="NCBIfam" id="TIGR00563">
    <property type="entry name" value="rsmB"/>
    <property type="match status" value="1"/>
</dbReference>
<evidence type="ECO:0000256" key="2">
    <source>
        <dbReference type="ARBA" id="ARBA00004496"/>
    </source>
</evidence>
<evidence type="ECO:0000256" key="10">
    <source>
        <dbReference type="ARBA" id="ARBA00030399"/>
    </source>
</evidence>
<dbReference type="Pfam" id="PF01029">
    <property type="entry name" value="NusB"/>
    <property type="match status" value="1"/>
</dbReference>
<evidence type="ECO:0000256" key="8">
    <source>
        <dbReference type="ARBA" id="ARBA00022691"/>
    </source>
</evidence>
<feature type="binding site" evidence="13">
    <location>
        <position position="272"/>
    </location>
    <ligand>
        <name>S-adenosyl-L-methionine</name>
        <dbReference type="ChEBI" id="CHEBI:59789"/>
    </ligand>
</feature>
<organism evidence="15 16">
    <name type="scientific">Candidatus Scybalenecus merdavium</name>
    <dbReference type="NCBI Taxonomy" id="2840939"/>
    <lineage>
        <taxon>Bacteria</taxon>
        <taxon>Bacillati</taxon>
        <taxon>Bacillota</taxon>
        <taxon>Clostridia</taxon>
        <taxon>Eubacteriales</taxon>
        <taxon>Oscillospiraceae</taxon>
        <taxon>Oscillospiraceae incertae sedis</taxon>
        <taxon>Candidatus Scybalenecus</taxon>
    </lineage>
</organism>
<dbReference type="GO" id="GO:0003723">
    <property type="term" value="F:RNA binding"/>
    <property type="evidence" value="ECO:0007669"/>
    <property type="project" value="UniProtKB-UniRule"/>
</dbReference>
<dbReference type="Gene3D" id="1.10.940.10">
    <property type="entry name" value="NusB-like"/>
    <property type="match status" value="1"/>
</dbReference>
<dbReference type="EMBL" id="DVNM01000002">
    <property type="protein sequence ID" value="HIU68415.1"/>
    <property type="molecule type" value="Genomic_DNA"/>
</dbReference>
<evidence type="ECO:0000256" key="1">
    <source>
        <dbReference type="ARBA" id="ARBA00002724"/>
    </source>
</evidence>
<dbReference type="GO" id="GO:0005737">
    <property type="term" value="C:cytoplasm"/>
    <property type="evidence" value="ECO:0007669"/>
    <property type="project" value="UniProtKB-SubCell"/>
</dbReference>
<dbReference type="InterPro" id="IPR029063">
    <property type="entry name" value="SAM-dependent_MTases_sf"/>
</dbReference>
<keyword evidence="4" id="KW-0963">Cytoplasm</keyword>
<dbReference type="Proteomes" id="UP000824125">
    <property type="component" value="Unassembled WGS sequence"/>
</dbReference>
<evidence type="ECO:0000256" key="9">
    <source>
        <dbReference type="ARBA" id="ARBA00022884"/>
    </source>
</evidence>
<dbReference type="InterPro" id="IPR001678">
    <property type="entry name" value="MeTrfase_RsmB-F_NOP2_dom"/>
</dbReference>
<proteinExistence type="inferred from homology"/>
<sequence>MTDVRKTALEVLNKVETDASFSNLALLHAQQTLESAKDRALLSRLVYGVLERKMTLDYIIEQYAHQYAKTKKAVKNVLRLGVYQIYFMDSVPDHAAVHETVSLLDRCKLAYAKKFVNAVLRSVCKREVQLDKLPDTLRYSCPQALIGLWTHAYGKERTHEILSALEYGAPLFVTPNTLKISAEALCDRFVQMGIDAKVNGGSVQILSSVDIAGCSLYKEGFFFVQDLSSRRCAQALGARPGETVLDMCACPGGKTFAIAMQMQNCGRLIACDLHANKLPLIEDSARRLGLTAIETRQNDASVFDPSFPAADRILCDVPCSGFGIIRRKPEIRYKDLDTIKPLYARQFQILSVSAQYLKNHGTLVYSTCTLNKHENEEIVGRFLKENPAFHQLECQTVFPQPNGGDGFFYAVLKKEENEN</sequence>
<dbReference type="Gene3D" id="3.40.50.150">
    <property type="entry name" value="Vaccinia Virus protein VP39"/>
    <property type="match status" value="1"/>
</dbReference>
<feature type="binding site" evidence="13">
    <location>
        <position position="299"/>
    </location>
    <ligand>
        <name>S-adenosyl-L-methionine</name>
        <dbReference type="ChEBI" id="CHEBI:59789"/>
    </ligand>
</feature>
<evidence type="ECO:0000256" key="12">
    <source>
        <dbReference type="ARBA" id="ARBA00047283"/>
    </source>
</evidence>
<comment type="caution">
    <text evidence="15">The sequence shown here is derived from an EMBL/GenBank/DDBJ whole genome shotgun (WGS) entry which is preliminary data.</text>
</comment>
<comment type="catalytic activity">
    <reaction evidence="12">
        <text>cytidine(967) in 16S rRNA + S-adenosyl-L-methionine = 5-methylcytidine(967) in 16S rRNA + S-adenosyl-L-homocysteine + H(+)</text>
        <dbReference type="Rhea" id="RHEA:42748"/>
        <dbReference type="Rhea" id="RHEA-COMP:10219"/>
        <dbReference type="Rhea" id="RHEA-COMP:10220"/>
        <dbReference type="ChEBI" id="CHEBI:15378"/>
        <dbReference type="ChEBI" id="CHEBI:57856"/>
        <dbReference type="ChEBI" id="CHEBI:59789"/>
        <dbReference type="ChEBI" id="CHEBI:74483"/>
        <dbReference type="ChEBI" id="CHEBI:82748"/>
        <dbReference type="EC" id="2.1.1.176"/>
    </reaction>
</comment>
<comment type="caution">
    <text evidence="13">Lacks conserved residue(s) required for the propagation of feature annotation.</text>
</comment>
<evidence type="ECO:0000256" key="11">
    <source>
        <dbReference type="ARBA" id="ARBA00031088"/>
    </source>
</evidence>
<evidence type="ECO:0000256" key="6">
    <source>
        <dbReference type="ARBA" id="ARBA00022603"/>
    </source>
</evidence>
<dbReference type="GO" id="GO:0006355">
    <property type="term" value="P:regulation of DNA-templated transcription"/>
    <property type="evidence" value="ECO:0007669"/>
    <property type="project" value="InterPro"/>
</dbReference>
<evidence type="ECO:0000256" key="5">
    <source>
        <dbReference type="ARBA" id="ARBA00022552"/>
    </source>
</evidence>
<dbReference type="EC" id="2.1.1.176" evidence="3"/>
<dbReference type="InterPro" id="IPR035926">
    <property type="entry name" value="NusB-like_sf"/>
</dbReference>
<gene>
    <name evidence="15" type="primary">rsmB</name>
    <name evidence="15" type="ORF">IAD23_00475</name>
</gene>
<evidence type="ECO:0000256" key="7">
    <source>
        <dbReference type="ARBA" id="ARBA00022679"/>
    </source>
</evidence>
<dbReference type="InterPro" id="IPR004573">
    <property type="entry name" value="rRNA_ssu_MeTfrase_B"/>
</dbReference>
<reference evidence="15" key="1">
    <citation type="submission" date="2020-10" db="EMBL/GenBank/DDBJ databases">
        <authorList>
            <person name="Gilroy R."/>
        </authorList>
    </citation>
    <scope>NUCLEOTIDE SEQUENCE</scope>
    <source>
        <strain evidence="15">CHK176-6737</strain>
    </source>
</reference>
<dbReference type="SUPFAM" id="SSF48013">
    <property type="entry name" value="NusB-like"/>
    <property type="match status" value="1"/>
</dbReference>
<comment type="similarity">
    <text evidence="13">Belongs to the class I-like SAM-binding methyltransferase superfamily. RsmB/NOP family.</text>
</comment>